<gene>
    <name evidence="1" type="ORF">PsorP6_013136</name>
</gene>
<evidence type="ECO:0000313" key="1">
    <source>
        <dbReference type="EMBL" id="KAI9917203.1"/>
    </source>
</evidence>
<dbReference type="Proteomes" id="UP001163321">
    <property type="component" value="Chromosome 13"/>
</dbReference>
<keyword evidence="2" id="KW-1185">Reference proteome</keyword>
<name>A0ACC0WGI1_9STRA</name>
<evidence type="ECO:0000313" key="2">
    <source>
        <dbReference type="Proteomes" id="UP001163321"/>
    </source>
</evidence>
<dbReference type="EMBL" id="CM047592">
    <property type="protein sequence ID" value="KAI9917203.1"/>
    <property type="molecule type" value="Genomic_DNA"/>
</dbReference>
<reference evidence="1 2" key="1">
    <citation type="journal article" date="2022" name="bioRxiv">
        <title>The genome of the oomycete Peronosclerospora sorghi, a cosmopolitan pathogen of maize and sorghum, is inflated with dispersed pseudogenes.</title>
        <authorList>
            <person name="Fletcher K."/>
            <person name="Martin F."/>
            <person name="Isakeit T."/>
            <person name="Cavanaugh K."/>
            <person name="Magill C."/>
            <person name="Michelmore R."/>
        </authorList>
    </citation>
    <scope>NUCLEOTIDE SEQUENCE [LARGE SCALE GENOMIC DNA]</scope>
    <source>
        <strain evidence="1">P6</strain>
    </source>
</reference>
<protein>
    <submittedName>
        <fullName evidence="1">Uncharacterized protein</fullName>
    </submittedName>
</protein>
<sequence length="589" mass="65506">MATSEEFLTKKYEKWHHFQDTSDSETEEVPRVPTQFDVEGDGLAPSVRTRSIVHGTDYACLVVPADIVVSNEMRLTSKQVERYRKLEMNKLEVWQVVVRQLRVWSASSTEGKEGQEAVPCRPYCILVNNLYPLGQVVSKKICDPPEVYPSPQTVLELTLDAMVDPPSSTPQHRPDKIVFPDKHYVGQLRKSYAALGIECSYLSESDGIDAYIQELSKHLIRKDLASVAEVSERPGLLSGSGVTPTVLAAFYVACEQYAKLKPWDKLAERQAIQIDAVGKEELRLDGRHHVGRGTVFSSVISTHTGKDGANGAGRDHIRGMAFFYTRADLERRVLPPGEQLALMENPELRRCAKCDKRAGPGRELKRCTRCKCIFYCDAQCQRGHWKDHKVSCTPPGEASSQAGEHDVVWGAKEMSILYGPQTSVPFDDLDVIGKHSLRIATVDGESLYPSAVVFRHGTPSVPDVTELAWLTRALTAQIEIIGHQPQFMRKTMGALLGMDEEDGEQGKVELSCETFGWKDELVIRNSTVLTMQDVERLRKVMQAQRARAPVDGTSDSHPGQDETQAEKAPVDDKEDGADLPDGEKGCTLM</sequence>
<accession>A0ACC0WGI1</accession>
<organism evidence="1 2">
    <name type="scientific">Peronosclerospora sorghi</name>
    <dbReference type="NCBI Taxonomy" id="230839"/>
    <lineage>
        <taxon>Eukaryota</taxon>
        <taxon>Sar</taxon>
        <taxon>Stramenopiles</taxon>
        <taxon>Oomycota</taxon>
        <taxon>Peronosporomycetes</taxon>
        <taxon>Peronosporales</taxon>
        <taxon>Peronosporaceae</taxon>
        <taxon>Peronosclerospora</taxon>
    </lineage>
</organism>
<proteinExistence type="predicted"/>
<comment type="caution">
    <text evidence="1">The sequence shown here is derived from an EMBL/GenBank/DDBJ whole genome shotgun (WGS) entry which is preliminary data.</text>
</comment>